<keyword evidence="4 8" id="KW-0812">Transmembrane</keyword>
<evidence type="ECO:0000313" key="9">
    <source>
        <dbReference type="EMBL" id="CEI41021.1"/>
    </source>
</evidence>
<feature type="transmembrane region" description="Helical" evidence="8">
    <location>
        <begin position="303"/>
        <end position="322"/>
    </location>
</feature>
<feature type="transmembrane region" description="Helical" evidence="8">
    <location>
        <begin position="12"/>
        <end position="35"/>
    </location>
</feature>
<name>A0A2L2T3C1_9HYPO</name>
<keyword evidence="10" id="KW-1185">Reference proteome</keyword>
<evidence type="ECO:0000256" key="5">
    <source>
        <dbReference type="ARBA" id="ARBA00022989"/>
    </source>
</evidence>
<dbReference type="STRING" id="56646.A0A2L2T3C1"/>
<dbReference type="PANTHER" id="PTHR47844:SF1">
    <property type="entry name" value="EXOSTOSIN-LIKE 2"/>
    <property type="match status" value="1"/>
</dbReference>
<keyword evidence="3" id="KW-0808">Transferase</keyword>
<dbReference type="GeneID" id="37265014"/>
<evidence type="ECO:0008006" key="11">
    <source>
        <dbReference type="Google" id="ProtNLM"/>
    </source>
</evidence>
<accession>A0A2L2T3C1</accession>
<dbReference type="AlphaFoldDB" id="A0A2L2T3C1"/>
<evidence type="ECO:0000313" key="10">
    <source>
        <dbReference type="Proteomes" id="UP000245910"/>
    </source>
</evidence>
<dbReference type="GO" id="GO:0016757">
    <property type="term" value="F:glycosyltransferase activity"/>
    <property type="evidence" value="ECO:0007669"/>
    <property type="project" value="UniProtKB-KW"/>
</dbReference>
<proteinExistence type="predicted"/>
<keyword evidence="6 8" id="KW-0472">Membrane</keyword>
<protein>
    <recommendedName>
        <fullName evidence="11">Glycosyltransferase 2-like domain-containing protein</fullName>
    </recommendedName>
</protein>
<evidence type="ECO:0000256" key="3">
    <source>
        <dbReference type="ARBA" id="ARBA00022679"/>
    </source>
</evidence>
<dbReference type="PANTHER" id="PTHR47844">
    <property type="entry name" value="SYNTHASE CPS1, PUTATIVE (AFU_ORTHOLOGUE AFUA_7G02500)-RELATED"/>
    <property type="match status" value="1"/>
</dbReference>
<keyword evidence="5 8" id="KW-1133">Transmembrane helix</keyword>
<evidence type="ECO:0000256" key="7">
    <source>
        <dbReference type="ARBA" id="ARBA00023180"/>
    </source>
</evidence>
<dbReference type="GO" id="GO:0016020">
    <property type="term" value="C:membrane"/>
    <property type="evidence" value="ECO:0007669"/>
    <property type="project" value="UniProtKB-SubCell"/>
</dbReference>
<evidence type="ECO:0000256" key="4">
    <source>
        <dbReference type="ARBA" id="ARBA00022692"/>
    </source>
</evidence>
<dbReference type="Proteomes" id="UP000245910">
    <property type="component" value="Chromosome IIII"/>
</dbReference>
<sequence length="416" mass="47445">MSYSFLSETGALALAIILIILSTIRWFGLLLHHLGRKVYRTTRRRGFFPNIFLENVAIILPVVDHQSENFMPTVRSILRNIPGQLYIMVVGREAYDEVMSQMEILRQEFRFSQIHIGAVHEANKRRQIAHALSTLDSESSRLTVITEQGTYWPTTLLMSASRHFDDPEVAAITVPRMAHIQPIGGVRANIKAHLFSFHYGVQAEDNRAVNSLDGSVLFGGPTTLVQTYHLKEDKFKNEFEKEMWFFERSDPLSGDEHFYLNRYLLEGNKRTLFLDSPEVTVSVEMNSVCEFIAAAHMTWWSTLFFPLALMIDIPSIILTFNYSVLNKAALVVCIVVTVLVVGTQAISNLLVARRMHGNKSNVFVTLFCVLVSLPFQHVLEILKIVAMLTFWKTDVECTSQHDVNVPKKRSIPWNWG</sequence>
<dbReference type="EMBL" id="LN649232">
    <property type="protein sequence ID" value="CEI41021.1"/>
    <property type="molecule type" value="Genomic_DNA"/>
</dbReference>
<evidence type="ECO:0000256" key="8">
    <source>
        <dbReference type="SAM" id="Phobius"/>
    </source>
</evidence>
<keyword evidence="2" id="KW-0328">Glycosyltransferase</keyword>
<evidence type="ECO:0000256" key="6">
    <source>
        <dbReference type="ARBA" id="ARBA00023136"/>
    </source>
</evidence>
<keyword evidence="7" id="KW-0325">Glycoprotein</keyword>
<reference evidence="10" key="1">
    <citation type="submission" date="2014-10" db="EMBL/GenBank/DDBJ databases">
        <authorList>
            <person name="King R."/>
        </authorList>
    </citation>
    <scope>NUCLEOTIDE SEQUENCE [LARGE SCALE GENOMIC DNA]</scope>
    <source>
        <strain evidence="10">A3/5</strain>
    </source>
</reference>
<organism evidence="9 10">
    <name type="scientific">Fusarium venenatum</name>
    <dbReference type="NCBI Taxonomy" id="56646"/>
    <lineage>
        <taxon>Eukaryota</taxon>
        <taxon>Fungi</taxon>
        <taxon>Dikarya</taxon>
        <taxon>Ascomycota</taxon>
        <taxon>Pezizomycotina</taxon>
        <taxon>Sordariomycetes</taxon>
        <taxon>Hypocreomycetidae</taxon>
        <taxon>Hypocreales</taxon>
        <taxon>Nectriaceae</taxon>
        <taxon>Fusarium</taxon>
    </lineage>
</organism>
<evidence type="ECO:0000256" key="2">
    <source>
        <dbReference type="ARBA" id="ARBA00022676"/>
    </source>
</evidence>
<dbReference type="KEGG" id="fvn:FVRRES_13384"/>
<feature type="transmembrane region" description="Helical" evidence="8">
    <location>
        <begin position="328"/>
        <end position="351"/>
    </location>
</feature>
<comment type="subcellular location">
    <subcellularLocation>
        <location evidence="1">Membrane</location>
    </subcellularLocation>
</comment>
<evidence type="ECO:0000256" key="1">
    <source>
        <dbReference type="ARBA" id="ARBA00004370"/>
    </source>
</evidence>
<dbReference type="RefSeq" id="XP_025583082.1">
    <property type="nucleotide sequence ID" value="XM_025728746.1"/>
</dbReference>
<feature type="transmembrane region" description="Helical" evidence="8">
    <location>
        <begin position="363"/>
        <end position="391"/>
    </location>
</feature>
<dbReference type="InterPro" id="IPR052427">
    <property type="entry name" value="Glycosyltrans_GT2/GT47"/>
</dbReference>